<organism evidence="2 3">
    <name type="scientific">Candidatus Phycosocius bacilliformis</name>
    <dbReference type="NCBI Taxonomy" id="1445552"/>
    <lineage>
        <taxon>Bacteria</taxon>
        <taxon>Pseudomonadati</taxon>
        <taxon>Pseudomonadota</taxon>
        <taxon>Alphaproteobacteria</taxon>
        <taxon>Caulobacterales</taxon>
        <taxon>Caulobacterales incertae sedis</taxon>
        <taxon>Candidatus Phycosocius</taxon>
    </lineage>
</organism>
<dbReference type="InterPro" id="IPR029063">
    <property type="entry name" value="SAM-dependent_MTases_sf"/>
</dbReference>
<feature type="domain" description="Methyltransferase" evidence="1">
    <location>
        <begin position="183"/>
        <end position="277"/>
    </location>
</feature>
<dbReference type="CDD" id="cd02440">
    <property type="entry name" value="AdoMet_MTases"/>
    <property type="match status" value="1"/>
</dbReference>
<keyword evidence="2" id="KW-0489">Methyltransferase</keyword>
<dbReference type="EMBL" id="BFBR01000002">
    <property type="protein sequence ID" value="GBF57415.1"/>
    <property type="molecule type" value="Genomic_DNA"/>
</dbReference>
<evidence type="ECO:0000313" key="3">
    <source>
        <dbReference type="Proteomes" id="UP000245086"/>
    </source>
</evidence>
<dbReference type="GO" id="GO:0043770">
    <property type="term" value="F:demethylmenaquinone methyltransferase activity"/>
    <property type="evidence" value="ECO:0007669"/>
    <property type="project" value="UniProtKB-EC"/>
</dbReference>
<evidence type="ECO:0000313" key="2">
    <source>
        <dbReference type="EMBL" id="GBF57415.1"/>
    </source>
</evidence>
<keyword evidence="2" id="KW-0808">Transferase</keyword>
<dbReference type="SUPFAM" id="SSF53335">
    <property type="entry name" value="S-adenosyl-L-methionine-dependent methyltransferases"/>
    <property type="match status" value="1"/>
</dbReference>
<dbReference type="RefSeq" id="WP_108984255.1">
    <property type="nucleotide sequence ID" value="NZ_BFBR01000002.1"/>
</dbReference>
<protein>
    <submittedName>
        <fullName evidence="2">Ubiquinone/menaquinone biosynthesis C-methyltransferase UbiE</fullName>
        <ecNumber evidence="2">2.1.1.163</ecNumber>
    </submittedName>
</protein>
<gene>
    <name evidence="2" type="primary">ubiE_2</name>
    <name evidence="2" type="ORF">PbB2_01082</name>
</gene>
<dbReference type="InterPro" id="IPR050508">
    <property type="entry name" value="Methyltransf_Superfamily"/>
</dbReference>
<keyword evidence="2" id="KW-0830">Ubiquinone</keyword>
<name>A0A2P2E8N3_9PROT</name>
<dbReference type="GO" id="GO:0032259">
    <property type="term" value="P:methylation"/>
    <property type="evidence" value="ECO:0007669"/>
    <property type="project" value="UniProtKB-KW"/>
</dbReference>
<sequence>MNALEAMAYRAGNAAKLAFYGAHYGLTRAISAPFDRPGEAPFASDKPKPDLTRLRLAFRAAFDQDFAHIRAGLYRPPAIGPQLAQVRKSRAYLADVRELDRRRLAGKGVEVREQGLGQGYPAYFRQNFHWQTDGWLSDASADLYDFQVETIFTGSAGAMRRATALALLARSLRGLDQRTVTCVEIACGTGQFGAEIMRNFPRLSLTCLDMSPAYAAKARHALAPYRNAKAISAAAEATPFGDTTIDRIVCIYLFHELPPRVRKAVVAEAARILKPGGMFILADALQTGDDPNLDRLLDAFPAGFHEPFFTSWLSTDMVAMMAEAGLHPTDQARAFLTKAWTFVKSG</sequence>
<dbReference type="EC" id="2.1.1.163" evidence="2"/>
<dbReference type="InterPro" id="IPR041698">
    <property type="entry name" value="Methyltransf_25"/>
</dbReference>
<dbReference type="PANTHER" id="PTHR42912:SF81">
    <property type="entry name" value="METHYLTRANSFERASE DOMAIN-CONTAINING PROTEIN"/>
    <property type="match status" value="1"/>
</dbReference>
<dbReference type="Gene3D" id="3.40.50.150">
    <property type="entry name" value="Vaccinia Virus protein VP39"/>
    <property type="match status" value="1"/>
</dbReference>
<evidence type="ECO:0000259" key="1">
    <source>
        <dbReference type="Pfam" id="PF13649"/>
    </source>
</evidence>
<comment type="caution">
    <text evidence="2">The sequence shown here is derived from an EMBL/GenBank/DDBJ whole genome shotgun (WGS) entry which is preliminary data.</text>
</comment>
<dbReference type="Proteomes" id="UP000245086">
    <property type="component" value="Unassembled WGS sequence"/>
</dbReference>
<accession>A0A2P2E8N3</accession>
<dbReference type="AlphaFoldDB" id="A0A2P2E8N3"/>
<proteinExistence type="predicted"/>
<dbReference type="Pfam" id="PF13649">
    <property type="entry name" value="Methyltransf_25"/>
    <property type="match status" value="1"/>
</dbReference>
<dbReference type="PANTHER" id="PTHR42912">
    <property type="entry name" value="METHYLTRANSFERASE"/>
    <property type="match status" value="1"/>
</dbReference>
<keyword evidence="3" id="KW-1185">Reference proteome</keyword>
<reference evidence="2 3" key="1">
    <citation type="journal article" date="2018" name="Genome Announc.">
        <title>Draft Genome Sequence of "Candidatus Phycosocius bacilliformis," an Alphaproteobacterial Ectosymbiont of the Hydrocarbon-Producing Green Alga Botryococcus braunii.</title>
        <authorList>
            <person name="Tanabe Y."/>
            <person name="Yamaguchi H."/>
            <person name="Watanabe M.M."/>
        </authorList>
    </citation>
    <scope>NUCLEOTIDE SEQUENCE [LARGE SCALE GENOMIC DNA]</scope>
    <source>
        <strain evidence="2 3">BOTRYCO-2</strain>
    </source>
</reference>
<dbReference type="OrthoDB" id="9765084at2"/>